<dbReference type="RefSeq" id="WP_076603996.1">
    <property type="nucleotide sequence ID" value="NZ_FTMD01000018.1"/>
</dbReference>
<accession>A0A1N7BJL7</accession>
<dbReference type="AlphaFoldDB" id="A0A1N7BJL7"/>
<dbReference type="OrthoDB" id="9180880at2"/>
<proteinExistence type="predicted"/>
<evidence type="ECO:0000313" key="2">
    <source>
        <dbReference type="Proteomes" id="UP000186819"/>
    </source>
</evidence>
<sequence length="121" mass="13193">MRMKKWQQGVSPISVLVVGGLLGFVLLIGFRAVPAVNEYFAIQRIINKVADEGDGGASIADMRRSFERRGQIDDVVTVTGADLDIRKDGGKVVIDVEYSRKVPVVTNVSLLIDFKATTTGR</sequence>
<protein>
    <recommendedName>
        <fullName evidence="3">DUF4845 domain-containing protein</fullName>
    </recommendedName>
</protein>
<evidence type="ECO:0000313" key="1">
    <source>
        <dbReference type="EMBL" id="SIR51547.1"/>
    </source>
</evidence>
<name>A0A1N7BJL7_9RHOO</name>
<reference evidence="2" key="1">
    <citation type="submission" date="2017-01" db="EMBL/GenBank/DDBJ databases">
        <authorList>
            <person name="Varghese N."/>
            <person name="Submissions S."/>
        </authorList>
    </citation>
    <scope>NUCLEOTIDE SEQUENCE [LARGE SCALE GENOMIC DNA]</scope>
    <source>
        <strain evidence="2">ATCC 51758</strain>
    </source>
</reference>
<dbReference type="Proteomes" id="UP000186819">
    <property type="component" value="Unassembled WGS sequence"/>
</dbReference>
<dbReference type="EMBL" id="FTMD01000018">
    <property type="protein sequence ID" value="SIR51547.1"/>
    <property type="molecule type" value="Genomic_DNA"/>
</dbReference>
<dbReference type="Pfam" id="PF16137">
    <property type="entry name" value="DUF4845"/>
    <property type="match status" value="1"/>
</dbReference>
<dbReference type="STRING" id="34027.SAMN05421829_11825"/>
<keyword evidence="2" id="KW-1185">Reference proteome</keyword>
<organism evidence="1 2">
    <name type="scientific">Aromatoleum tolulyticum</name>
    <dbReference type="NCBI Taxonomy" id="34027"/>
    <lineage>
        <taxon>Bacteria</taxon>
        <taxon>Pseudomonadati</taxon>
        <taxon>Pseudomonadota</taxon>
        <taxon>Betaproteobacteria</taxon>
        <taxon>Rhodocyclales</taxon>
        <taxon>Rhodocyclaceae</taxon>
        <taxon>Aromatoleum</taxon>
    </lineage>
</organism>
<evidence type="ECO:0008006" key="3">
    <source>
        <dbReference type="Google" id="ProtNLM"/>
    </source>
</evidence>
<gene>
    <name evidence="1" type="ORF">SAMN05421829_11825</name>
</gene>
<dbReference type="InterPro" id="IPR032314">
    <property type="entry name" value="DUF4845"/>
</dbReference>